<comment type="caution">
    <text evidence="2">The sequence shown here is derived from an EMBL/GenBank/DDBJ whole genome shotgun (WGS) entry which is preliminary data.</text>
</comment>
<dbReference type="Proteomes" id="UP001213681">
    <property type="component" value="Unassembled WGS sequence"/>
</dbReference>
<gene>
    <name evidence="2" type="ORF">N7458_003958</name>
</gene>
<dbReference type="GeneID" id="81597583"/>
<organism evidence="2 3">
    <name type="scientific">Penicillium daleae</name>
    <dbReference type="NCBI Taxonomy" id="63821"/>
    <lineage>
        <taxon>Eukaryota</taxon>
        <taxon>Fungi</taxon>
        <taxon>Dikarya</taxon>
        <taxon>Ascomycota</taxon>
        <taxon>Pezizomycotina</taxon>
        <taxon>Eurotiomycetes</taxon>
        <taxon>Eurotiomycetidae</taxon>
        <taxon>Eurotiales</taxon>
        <taxon>Aspergillaceae</taxon>
        <taxon>Penicillium</taxon>
    </lineage>
</organism>
<dbReference type="Gene3D" id="3.40.630.30">
    <property type="match status" value="1"/>
</dbReference>
<dbReference type="SUPFAM" id="SSF55729">
    <property type="entry name" value="Acyl-CoA N-acyltransferases (Nat)"/>
    <property type="match status" value="1"/>
</dbReference>
<dbReference type="RefSeq" id="XP_056768067.1">
    <property type="nucleotide sequence ID" value="XM_056907340.1"/>
</dbReference>
<evidence type="ECO:0000313" key="3">
    <source>
        <dbReference type="Proteomes" id="UP001213681"/>
    </source>
</evidence>
<dbReference type="InterPro" id="IPR000182">
    <property type="entry name" value="GNAT_dom"/>
</dbReference>
<sequence>MAHPSTLYQVNGKLGNPHFQLQSKSIPELTLRIPTTLDVAAIVEVLQNKANSEFDKSVSDATPEELESIAQRWTIVNEPLTHVNFLVQHNGQVLGIAGLGWIGPVNSDGATATCHAERAGAAGVMLQPFGRGKGYAYEALRVVFDYGLRELGLVEIRVGSHLGNLPMKGLMEKFGLQPEATAEEAVDQFGNDLLWIVKRDEWFRTDY</sequence>
<accession>A0AAD6G459</accession>
<dbReference type="PROSITE" id="PS51186">
    <property type="entry name" value="GNAT"/>
    <property type="match status" value="1"/>
</dbReference>
<name>A0AAD6G459_9EURO</name>
<feature type="domain" description="N-acetyltransferase" evidence="1">
    <location>
        <begin position="29"/>
        <end position="200"/>
    </location>
</feature>
<dbReference type="InterPro" id="IPR051531">
    <property type="entry name" value="N-acetyltransferase"/>
</dbReference>
<dbReference type="EMBL" id="JAPVEA010000004">
    <property type="protein sequence ID" value="KAJ5455694.1"/>
    <property type="molecule type" value="Genomic_DNA"/>
</dbReference>
<dbReference type="AlphaFoldDB" id="A0AAD6G459"/>
<reference evidence="2" key="2">
    <citation type="journal article" date="2023" name="IMA Fungus">
        <title>Comparative genomic study of the Penicillium genus elucidates a diverse pangenome and 15 lateral gene transfer events.</title>
        <authorList>
            <person name="Petersen C."/>
            <person name="Sorensen T."/>
            <person name="Nielsen M.R."/>
            <person name="Sondergaard T.E."/>
            <person name="Sorensen J.L."/>
            <person name="Fitzpatrick D.A."/>
            <person name="Frisvad J.C."/>
            <person name="Nielsen K.L."/>
        </authorList>
    </citation>
    <scope>NUCLEOTIDE SEQUENCE</scope>
    <source>
        <strain evidence="2">IBT 16125</strain>
    </source>
</reference>
<evidence type="ECO:0000259" key="1">
    <source>
        <dbReference type="PROSITE" id="PS51186"/>
    </source>
</evidence>
<protein>
    <recommendedName>
        <fullName evidence="1">N-acetyltransferase domain-containing protein</fullName>
    </recommendedName>
</protein>
<dbReference type="Pfam" id="PF13302">
    <property type="entry name" value="Acetyltransf_3"/>
    <property type="match status" value="1"/>
</dbReference>
<proteinExistence type="predicted"/>
<dbReference type="GO" id="GO:0016747">
    <property type="term" value="F:acyltransferase activity, transferring groups other than amino-acyl groups"/>
    <property type="evidence" value="ECO:0007669"/>
    <property type="project" value="InterPro"/>
</dbReference>
<keyword evidence="3" id="KW-1185">Reference proteome</keyword>
<dbReference type="PANTHER" id="PTHR43792">
    <property type="entry name" value="GNAT FAMILY, PUTATIVE (AFU_ORTHOLOGUE AFUA_3G00765)-RELATED-RELATED"/>
    <property type="match status" value="1"/>
</dbReference>
<evidence type="ECO:0000313" key="2">
    <source>
        <dbReference type="EMBL" id="KAJ5455694.1"/>
    </source>
</evidence>
<dbReference type="InterPro" id="IPR016181">
    <property type="entry name" value="Acyl_CoA_acyltransferase"/>
</dbReference>
<reference evidence="2" key="1">
    <citation type="submission" date="2022-12" db="EMBL/GenBank/DDBJ databases">
        <authorList>
            <person name="Petersen C."/>
        </authorList>
    </citation>
    <scope>NUCLEOTIDE SEQUENCE</scope>
    <source>
        <strain evidence="2">IBT 16125</strain>
    </source>
</reference>